<dbReference type="GO" id="GO:0003697">
    <property type="term" value="F:single-stranded DNA binding"/>
    <property type="evidence" value="ECO:0007669"/>
    <property type="project" value="TreeGrafter"/>
</dbReference>
<dbReference type="SMART" id="SM00353">
    <property type="entry name" value="HLH"/>
    <property type="match status" value="1"/>
</dbReference>
<dbReference type="Pfam" id="PF17825">
    <property type="entry name" value="DUF5587"/>
    <property type="match status" value="1"/>
</dbReference>
<evidence type="ECO:0000256" key="4">
    <source>
        <dbReference type="ARBA" id="ARBA00075195"/>
    </source>
</evidence>
<keyword evidence="2" id="KW-0238">DNA-binding</keyword>
<feature type="region of interest" description="Disordered" evidence="5">
    <location>
        <begin position="638"/>
        <end position="711"/>
    </location>
</feature>
<dbReference type="InterPro" id="IPR036638">
    <property type="entry name" value="HLH_DNA-bd_sf"/>
</dbReference>
<feature type="domain" description="BHLH" evidence="6">
    <location>
        <begin position="1512"/>
        <end position="1564"/>
    </location>
</feature>
<dbReference type="SUPFAM" id="SSF47459">
    <property type="entry name" value="HLH, helix-loop-helix DNA-binding domain"/>
    <property type="match status" value="1"/>
</dbReference>
<evidence type="ECO:0000313" key="8">
    <source>
        <dbReference type="Proteomes" id="UP001187415"/>
    </source>
</evidence>
<dbReference type="Pfam" id="PF00010">
    <property type="entry name" value="HLH"/>
    <property type="match status" value="1"/>
</dbReference>
<feature type="compositionally biased region" description="Polar residues" evidence="5">
    <location>
        <begin position="1604"/>
        <end position="1622"/>
    </location>
</feature>
<dbReference type="PANTHER" id="PTHR35668:SF1">
    <property type="entry name" value="PROTEIN SHORTAGE IN CHIASMATA 1 ORTHOLOG"/>
    <property type="match status" value="1"/>
</dbReference>
<dbReference type="Gene3D" id="4.10.280.10">
    <property type="entry name" value="Helix-loop-helix DNA-binding domain"/>
    <property type="match status" value="1"/>
</dbReference>
<dbReference type="InterPro" id="IPR039991">
    <property type="entry name" value="SHOC1"/>
</dbReference>
<comment type="caution">
    <text evidence="7">The sequence shown here is derived from an EMBL/GenBank/DDBJ whole genome shotgun (WGS) entry which is preliminary data.</text>
</comment>
<keyword evidence="8" id="KW-1185">Reference proteome</keyword>
<dbReference type="GO" id="GO:0000794">
    <property type="term" value="C:condensed nuclear chromosome"/>
    <property type="evidence" value="ECO:0007669"/>
    <property type="project" value="InterPro"/>
</dbReference>
<evidence type="ECO:0000256" key="3">
    <source>
        <dbReference type="ARBA" id="ARBA00023163"/>
    </source>
</evidence>
<proteinExistence type="predicted"/>
<feature type="region of interest" description="Disordered" evidence="5">
    <location>
        <begin position="1597"/>
        <end position="1622"/>
    </location>
</feature>
<accession>A0AA88MJK7</accession>
<dbReference type="FunFam" id="4.10.280.10:FF:000015">
    <property type="entry name" value="T-cell acute lymphocytic leukemia 1"/>
    <property type="match status" value="1"/>
</dbReference>
<dbReference type="CDD" id="cd19707">
    <property type="entry name" value="bHLH_TS_TAL2"/>
    <property type="match status" value="1"/>
</dbReference>
<keyword evidence="1" id="KW-0805">Transcription regulation</keyword>
<dbReference type="GO" id="GO:0046983">
    <property type="term" value="F:protein dimerization activity"/>
    <property type="evidence" value="ECO:0007669"/>
    <property type="project" value="InterPro"/>
</dbReference>
<dbReference type="GO" id="GO:0000712">
    <property type="term" value="P:resolution of meiotic recombination intermediates"/>
    <property type="evidence" value="ECO:0007669"/>
    <property type="project" value="InterPro"/>
</dbReference>
<evidence type="ECO:0000256" key="1">
    <source>
        <dbReference type="ARBA" id="ARBA00023015"/>
    </source>
</evidence>
<dbReference type="Proteomes" id="UP001187415">
    <property type="component" value="Unassembled WGS sequence"/>
</dbReference>
<organism evidence="7 8">
    <name type="scientific">Channa striata</name>
    <name type="common">Snakehead murrel</name>
    <name type="synonym">Ophicephalus striatus</name>
    <dbReference type="NCBI Taxonomy" id="64152"/>
    <lineage>
        <taxon>Eukaryota</taxon>
        <taxon>Metazoa</taxon>
        <taxon>Chordata</taxon>
        <taxon>Craniata</taxon>
        <taxon>Vertebrata</taxon>
        <taxon>Euteleostomi</taxon>
        <taxon>Actinopterygii</taxon>
        <taxon>Neopterygii</taxon>
        <taxon>Teleostei</taxon>
        <taxon>Neoteleostei</taxon>
        <taxon>Acanthomorphata</taxon>
        <taxon>Anabantaria</taxon>
        <taxon>Anabantiformes</taxon>
        <taxon>Channoidei</taxon>
        <taxon>Channidae</taxon>
        <taxon>Channa</taxon>
    </lineage>
</organism>
<dbReference type="GO" id="GO:0016887">
    <property type="term" value="F:ATP hydrolysis activity"/>
    <property type="evidence" value="ECO:0007669"/>
    <property type="project" value="InterPro"/>
</dbReference>
<dbReference type="PANTHER" id="PTHR35668">
    <property type="entry name" value="PROTEIN SHORTAGE IN CHIASMATA 1 ORTHOLOG"/>
    <property type="match status" value="1"/>
</dbReference>
<evidence type="ECO:0000256" key="5">
    <source>
        <dbReference type="SAM" id="MobiDB-lite"/>
    </source>
</evidence>
<name>A0AA88MJK7_CHASR</name>
<sequence>MLQSENCVCFPPDFFCPVRFKAVDYDFETTTSMKVMTNLLALPLPYFAGTSDLYPHSGRLPDVTYRTPWIREKVLSTCKLFISGSVLGDLGGKQQPLTSPERFNVTMGDIDDIEVIPSSNPDSLQDQDEYLCLLKESQINDQCEESFFKWTTDQMKGADENKDMLLPEELVVVDYLLQFKRHLPTLKAKLSRLRMLPVADPLLMSAGDTNPKDNVFRCCASYEKPPLVDTSDNQICADVQEEFVKESLVEEESLLLPVVVDTLKLTTENFTSFSSICGCISIDREVLDEQPPVLDVLNQASPSDVSVDISQYNVPEKVSREKNMDTGLIESELSEACFVPPSEMELDLILTQSPRNSQTKLCHTVCELQKEALSPLRRGFLISLRAQKEMEMALWRAEKHPTFVVGFLLAEPQIYEPTIDFQPLSEAVKVIKPEKQSFIGDTESLQLQNMSRDTQVYFCSNCEFTESMISEFPLSKVEETMEDFNKLANKHVKLKVSVDKTLLAHLEKSRSVAFRAEATTDDIIVQKEPFVDTFLSRCPKHNDRVRPANIFSKPAAATNTGDKMFPDVAAVSSAHNHNIRTNKENCRTEQRSRVPERPVSFRLNDRGPLVTRCPKEKELDPLSTFMMLRSQHNVLVPSVPQTSSPASQVDRATPPFYLQSPPEHMQTSDRKQTYRRGVMSENVTRQHKASGQAIGQLVSQSEPSERQDSSVIEVQATDSQRRAYCELLAFSQPCLSSARQLGFKFPVWGDFSCLDPDQTYFLLKQQEKALGRARAQSTELVRDQELLFNQVALIHVLVTFKELLLKCDLPTALEYLKKTAEPYAEQSLDQLVKRLQIILFVSQRNQESNFKLQELQQLLAAWLHSRKGQNYREKILVITSITSEDSESIIVDSLSQVAGAAVTVVCPEENQTKLNGACLVSSVCDFVCVVVYEQHIGPDFPWSCFSLVVEYDHPGHSPWATVCREKSISHLTFNTVLPDTETEETPWCLEDSVPYVLIVTEGLLNDPLLLQKLESGFNVTVMERSHCPSMQMLGGTHHYAVITVDESTAIIIQEQDELCQDRASERLVLRLTALSLQYSCCWLILHCPDSRGGGFSSDAFSNLVLIYSSLVLFGMKPEDLDVKVLLVSDVLEVAKSISQICFHSLMSSDRDPFSYLNRDWLSVTPSQEEKCLLQFPSINPLVGQLMLKRAASFEWLLRSPLIQLKELLPEVPHKVIKLFSDITSLYTLTTDPSHPDSQTVATEASQRTNPWTSTVEFDLHTQTSINPHSELLCGYNTTTTSFLFGPDAAMQDKNTDFKLDLNSWSFSTPNVDLQRRWTSSQSEDRKFQGWGIRAGAAGRVVERVSDESTYTAPTNLNDYNDCLHPAEHSPLRLDTTFSYSFMLLQQQPNSQVSTYSTVYRDFHSYDKHHMSDKGCLSKCGGMTTVSTKYGSKCWSGQERKRSEEAAGLVRTELTPLKKGRLSYERAVDKDTNTVLFFNGRRNKSSGQDGPRSPCVRRPLHISTYTALPSNMTRKVFTNTRERWRQHNVNTAFAELRKLIPTHPPEKKLSKNEILRLAMRYINFLVQLLESQSGQPASHSPAALLTFLRGNIEQLHSPPHPWALTSDTEAPSPGSSCDSSEAW</sequence>
<keyword evidence="3" id="KW-0804">Transcription</keyword>
<evidence type="ECO:0000259" key="6">
    <source>
        <dbReference type="PROSITE" id="PS50888"/>
    </source>
</evidence>
<dbReference type="EMBL" id="JAUPFM010000011">
    <property type="protein sequence ID" value="KAK2837948.1"/>
    <property type="molecule type" value="Genomic_DNA"/>
</dbReference>
<dbReference type="PROSITE" id="PS50888">
    <property type="entry name" value="BHLH"/>
    <property type="match status" value="1"/>
</dbReference>
<dbReference type="InterPro" id="IPR011598">
    <property type="entry name" value="bHLH_dom"/>
</dbReference>
<reference evidence="7" key="1">
    <citation type="submission" date="2023-07" db="EMBL/GenBank/DDBJ databases">
        <title>Chromosome-level Genome Assembly of Striped Snakehead (Channa striata).</title>
        <authorList>
            <person name="Liu H."/>
        </authorList>
    </citation>
    <scope>NUCLEOTIDE SEQUENCE</scope>
    <source>
        <strain evidence="7">Gz</strain>
        <tissue evidence="7">Muscle</tissue>
    </source>
</reference>
<evidence type="ECO:0000313" key="7">
    <source>
        <dbReference type="EMBL" id="KAK2837948.1"/>
    </source>
</evidence>
<gene>
    <name evidence="7" type="ORF">Q5P01_015160</name>
</gene>
<evidence type="ECO:0000256" key="2">
    <source>
        <dbReference type="ARBA" id="ARBA00023125"/>
    </source>
</evidence>
<protein>
    <recommendedName>
        <fullName evidence="4">Stem cell protein</fullName>
    </recommendedName>
</protein>